<dbReference type="Proteomes" id="UP000036000">
    <property type="component" value="Chromosome"/>
</dbReference>
<keyword evidence="1" id="KW-0813">Transport</keyword>
<dbReference type="InterPro" id="IPR017871">
    <property type="entry name" value="ABC_transporter-like_CS"/>
</dbReference>
<dbReference type="Pfam" id="PF00005">
    <property type="entry name" value="ABC_tran"/>
    <property type="match status" value="1"/>
</dbReference>
<organism evidence="5 6">
    <name type="scientific">Levilactobacillus koreensis</name>
    <dbReference type="NCBI Taxonomy" id="637971"/>
    <lineage>
        <taxon>Bacteria</taxon>
        <taxon>Bacillati</taxon>
        <taxon>Bacillota</taxon>
        <taxon>Bacilli</taxon>
        <taxon>Lactobacillales</taxon>
        <taxon>Lactobacillaceae</taxon>
        <taxon>Levilactobacillus</taxon>
    </lineage>
</organism>
<dbReference type="GO" id="GO:0005524">
    <property type="term" value="F:ATP binding"/>
    <property type="evidence" value="ECO:0007669"/>
    <property type="project" value="UniProtKB-KW"/>
</dbReference>
<gene>
    <name evidence="5" type="ORF">ABN16_12820</name>
</gene>
<dbReference type="InterPro" id="IPR003439">
    <property type="entry name" value="ABC_transporter-like_ATP-bd"/>
</dbReference>
<dbReference type="GO" id="GO:0016887">
    <property type="term" value="F:ATP hydrolysis activity"/>
    <property type="evidence" value="ECO:0007669"/>
    <property type="project" value="InterPro"/>
</dbReference>
<name>A0AAC8ZH71_9LACO</name>
<dbReference type="EMBL" id="CP012033">
    <property type="protein sequence ID" value="AKP65803.1"/>
    <property type="molecule type" value="Genomic_DNA"/>
</dbReference>
<evidence type="ECO:0000313" key="5">
    <source>
        <dbReference type="EMBL" id="AKP65803.1"/>
    </source>
</evidence>
<keyword evidence="3" id="KW-0067">ATP-binding</keyword>
<accession>A0AAC8ZH71</accession>
<evidence type="ECO:0000256" key="3">
    <source>
        <dbReference type="ARBA" id="ARBA00022840"/>
    </source>
</evidence>
<dbReference type="AlphaFoldDB" id="A0AAC8ZH71"/>
<evidence type="ECO:0000259" key="4">
    <source>
        <dbReference type="PROSITE" id="PS50893"/>
    </source>
</evidence>
<dbReference type="InterPro" id="IPR050763">
    <property type="entry name" value="ABC_transporter_ATP-binding"/>
</dbReference>
<dbReference type="KEGG" id="lko:ABN16_12820"/>
<evidence type="ECO:0000313" key="6">
    <source>
        <dbReference type="Proteomes" id="UP000036000"/>
    </source>
</evidence>
<dbReference type="PROSITE" id="PS50893">
    <property type="entry name" value="ABC_TRANSPORTER_2"/>
    <property type="match status" value="1"/>
</dbReference>
<feature type="domain" description="ABC transporter" evidence="4">
    <location>
        <begin position="5"/>
        <end position="228"/>
    </location>
</feature>
<evidence type="ECO:0000256" key="1">
    <source>
        <dbReference type="ARBA" id="ARBA00022448"/>
    </source>
</evidence>
<dbReference type="PANTHER" id="PTHR42711:SF17">
    <property type="entry name" value="ABC TRANSPORTER ATP-BINDING PROTEIN"/>
    <property type="match status" value="1"/>
</dbReference>
<dbReference type="RefSeq" id="WP_048736085.1">
    <property type="nucleotide sequence ID" value="NZ_CP012033.1"/>
</dbReference>
<dbReference type="SMART" id="SM00382">
    <property type="entry name" value="AAA"/>
    <property type="match status" value="1"/>
</dbReference>
<dbReference type="SUPFAM" id="SSF52540">
    <property type="entry name" value="P-loop containing nucleoside triphosphate hydrolases"/>
    <property type="match status" value="1"/>
</dbReference>
<dbReference type="CDD" id="cd03230">
    <property type="entry name" value="ABC_DR_subfamily_A"/>
    <property type="match status" value="1"/>
</dbReference>
<dbReference type="PANTHER" id="PTHR42711">
    <property type="entry name" value="ABC TRANSPORTER ATP-BINDING PROTEIN"/>
    <property type="match status" value="1"/>
</dbReference>
<keyword evidence="6" id="KW-1185">Reference proteome</keyword>
<dbReference type="InterPro" id="IPR027417">
    <property type="entry name" value="P-loop_NTPase"/>
</dbReference>
<dbReference type="PROSITE" id="PS00211">
    <property type="entry name" value="ABC_TRANSPORTER_1"/>
    <property type="match status" value="1"/>
</dbReference>
<dbReference type="InterPro" id="IPR003593">
    <property type="entry name" value="AAA+_ATPase"/>
</dbReference>
<dbReference type="Gene3D" id="3.40.50.300">
    <property type="entry name" value="P-loop containing nucleotide triphosphate hydrolases"/>
    <property type="match status" value="1"/>
</dbReference>
<keyword evidence="2" id="KW-0547">Nucleotide-binding</keyword>
<evidence type="ECO:0000256" key="2">
    <source>
        <dbReference type="ARBA" id="ARBA00022741"/>
    </source>
</evidence>
<reference evidence="5 6" key="1">
    <citation type="submission" date="2015-07" db="EMBL/GenBank/DDBJ databases">
        <title>Lactobacillus korensis/26-25/ whole genome sequencing.</title>
        <authorList>
            <person name="Kim M.K."/>
            <person name="Im W.-T."/>
            <person name="Srinivasan S."/>
            <person name="Lee J.-J."/>
        </authorList>
    </citation>
    <scope>NUCLEOTIDE SEQUENCE [LARGE SCALE GENOMIC DNA]</scope>
    <source>
        <strain evidence="5 6">26-25</strain>
    </source>
</reference>
<sequence>MTTIIQAKKLSFSYGQHRVLKQVDLTIEAGEIIGLIGENGAGKTTLLNLLLGARAADSGELTVFGQAPGSLMAKQKIGSMLQGDMAIRGVTVTDLLTMAVAHYPAPLSAAKLIMDLDLTEFAQQQLTALSGGQLRRVTFALALISNPDLLFLDEPTVGMDTNAQQAFWQRIQALKAQGKTLIITSHYLPEIERIADRIFLLQHGQFAFQGTFAALQQRYQQVAITFQTGLPVTTFDHLAGVTAVSGSHQIIKIRSEDGDATLQALVPYLAQLQQVAVNRESLSDIFVQLTKGVKA</sequence>
<proteinExistence type="predicted"/>
<protein>
    <submittedName>
        <fullName evidence="5">Multidrug ABC transporter ATPase</fullName>
    </submittedName>
</protein>